<feature type="transmembrane region" description="Helical" evidence="1">
    <location>
        <begin position="255"/>
        <end position="276"/>
    </location>
</feature>
<accession>X6PFK7</accession>
<sequence>MESCKVIGNKLIINEDVMWHLSKLWPFIVQFECEEMCLRVLKWFEKGHVYYMQQINNWRMNDSNNNNNGVLLPIETELNNANEVIIVTAETTKIEKQIKQMVKQLLLLILQKKGGYHVCDASKLLSLISIRNDDIRSISNSTESMLEIMHNIDNHKYASIFVNGVIHSNFNHNIAVKVWHCVLCQSQKGWENISFQLLLEWIESDPFSVGKFYRLREMEHDAELAQIIMNSNNKDAVTICKIIFKHAYPQCGEKVFFLCLFLLFFGLLAMHNFFFLECNQFAGINKLNNNFKNLEYKNLYFWERALIDLGAKQQSFLRKLKKEDS</sequence>
<reference evidence="2 3" key="1">
    <citation type="journal article" date="2013" name="Curr. Biol.">
        <title>The Genome of the Foraminiferan Reticulomyxa filosa.</title>
        <authorList>
            <person name="Glockner G."/>
            <person name="Hulsmann N."/>
            <person name="Schleicher M."/>
            <person name="Noegel A.A."/>
            <person name="Eichinger L."/>
            <person name="Gallinger C."/>
            <person name="Pawlowski J."/>
            <person name="Sierra R."/>
            <person name="Euteneuer U."/>
            <person name="Pillet L."/>
            <person name="Moustafa A."/>
            <person name="Platzer M."/>
            <person name="Groth M."/>
            <person name="Szafranski K."/>
            <person name="Schliwa M."/>
        </authorList>
    </citation>
    <scope>NUCLEOTIDE SEQUENCE [LARGE SCALE GENOMIC DNA]</scope>
</reference>
<evidence type="ECO:0000313" key="3">
    <source>
        <dbReference type="Proteomes" id="UP000023152"/>
    </source>
</evidence>
<evidence type="ECO:0000256" key="1">
    <source>
        <dbReference type="SAM" id="Phobius"/>
    </source>
</evidence>
<keyword evidence="1" id="KW-1133">Transmembrane helix</keyword>
<name>X6PFK7_RETFI</name>
<dbReference type="Proteomes" id="UP000023152">
    <property type="component" value="Unassembled WGS sequence"/>
</dbReference>
<dbReference type="EMBL" id="ASPP01000652">
    <property type="protein sequence ID" value="ETO36457.1"/>
    <property type="molecule type" value="Genomic_DNA"/>
</dbReference>
<dbReference type="AlphaFoldDB" id="X6PFK7"/>
<protein>
    <submittedName>
        <fullName evidence="2">Uncharacterized protein</fullName>
    </submittedName>
</protein>
<evidence type="ECO:0000313" key="2">
    <source>
        <dbReference type="EMBL" id="ETO36457.1"/>
    </source>
</evidence>
<proteinExistence type="predicted"/>
<keyword evidence="1" id="KW-0812">Transmembrane</keyword>
<gene>
    <name evidence="2" type="ORF">RFI_00602</name>
</gene>
<keyword evidence="3" id="KW-1185">Reference proteome</keyword>
<organism evidence="2 3">
    <name type="scientific">Reticulomyxa filosa</name>
    <dbReference type="NCBI Taxonomy" id="46433"/>
    <lineage>
        <taxon>Eukaryota</taxon>
        <taxon>Sar</taxon>
        <taxon>Rhizaria</taxon>
        <taxon>Retaria</taxon>
        <taxon>Foraminifera</taxon>
        <taxon>Monothalamids</taxon>
        <taxon>Reticulomyxidae</taxon>
        <taxon>Reticulomyxa</taxon>
    </lineage>
</organism>
<keyword evidence="1" id="KW-0472">Membrane</keyword>
<comment type="caution">
    <text evidence="2">The sequence shown here is derived from an EMBL/GenBank/DDBJ whole genome shotgun (WGS) entry which is preliminary data.</text>
</comment>